<dbReference type="Proteomes" id="UP000266643">
    <property type="component" value="Unassembled WGS sequence"/>
</dbReference>
<evidence type="ECO:0000313" key="12">
    <source>
        <dbReference type="Proteomes" id="UP000266643"/>
    </source>
</evidence>
<evidence type="ECO:0000313" key="5">
    <source>
        <dbReference type="EMBL" id="AOQ30626.1"/>
    </source>
</evidence>
<organism evidence="5">
    <name type="scientific">Aphanomyces astaci</name>
    <name type="common">Crayfish plague agent</name>
    <dbReference type="NCBI Taxonomy" id="112090"/>
    <lineage>
        <taxon>Eukaryota</taxon>
        <taxon>Sar</taxon>
        <taxon>Stramenopiles</taxon>
        <taxon>Oomycota</taxon>
        <taxon>Saprolegniomycetes</taxon>
        <taxon>Saprolegniales</taxon>
        <taxon>Verrucalvaceae</taxon>
        <taxon>Aphanomyces</taxon>
    </lineage>
</organism>
<dbReference type="Proteomes" id="UP000285430">
    <property type="component" value="Unassembled WGS sequence"/>
</dbReference>
<dbReference type="PANTHER" id="PTHR11758">
    <property type="entry name" value="40S RIBOSOMAL PROTEIN S15A"/>
    <property type="match status" value="1"/>
</dbReference>
<dbReference type="InterPro" id="IPR000630">
    <property type="entry name" value="Ribosomal_uS8"/>
</dbReference>
<keyword evidence="3 4" id="KW-0687">Ribonucleoprotein</keyword>
<dbReference type="FunFam" id="3.30.1490.10:FF:000001">
    <property type="entry name" value="30S ribosomal protein S8"/>
    <property type="match status" value="1"/>
</dbReference>
<evidence type="ECO:0000256" key="3">
    <source>
        <dbReference type="ARBA" id="ARBA00023274"/>
    </source>
</evidence>
<dbReference type="EMBL" id="QUTA01006095">
    <property type="protein sequence ID" value="RHY12780.1"/>
    <property type="molecule type" value="Genomic_DNA"/>
</dbReference>
<accession>A0A1I9Q6D8</accession>
<reference evidence="5" key="1">
    <citation type="journal article" date="2016" name="Sci. Rep.">
        <title>Mitochondrial genomes and comparative genomics of Aphanomyces astaci and Aphanomyces invadans.</title>
        <authorList>
            <person name="Makkonen J."/>
            <person name="Vesterbacka A."/>
            <person name="Martin F."/>
            <person name="Jussila J."/>
            <person name="Dieguez-Uribeondo J."/>
            <person name="Kortet R."/>
            <person name="Kokko H."/>
        </authorList>
    </citation>
    <scope>NUCLEOTIDE SEQUENCE</scope>
    <source>
        <strain evidence="5">AP03</strain>
    </source>
</reference>
<evidence type="ECO:0000256" key="2">
    <source>
        <dbReference type="ARBA" id="ARBA00022980"/>
    </source>
</evidence>
<dbReference type="EMBL" id="KX405004">
    <property type="protein sequence ID" value="AOQ30626.1"/>
    <property type="molecule type" value="Genomic_DNA"/>
</dbReference>
<reference evidence="10 11" key="3">
    <citation type="submission" date="2018-08" db="EMBL/GenBank/DDBJ databases">
        <title>Aphanomyces genome sequencing and annotation.</title>
        <authorList>
            <person name="Minardi D."/>
            <person name="Oidtmann B."/>
            <person name="Van Der Giezen M."/>
            <person name="Studholme D.J."/>
        </authorList>
    </citation>
    <scope>NUCLEOTIDE SEQUENCE [LARGE SCALE GENOMIC DNA]</scope>
    <source>
        <strain evidence="8 12">D2</strain>
        <strain evidence="9 13">Da</strain>
        <strain evidence="6 10">Kv</strain>
        <strain evidence="7 11">Yx</strain>
    </source>
</reference>
<evidence type="ECO:0000256" key="1">
    <source>
        <dbReference type="ARBA" id="ARBA00006471"/>
    </source>
</evidence>
<dbReference type="GeneID" id="30512544"/>
<dbReference type="Gene3D" id="3.30.1370.30">
    <property type="match status" value="1"/>
</dbReference>
<evidence type="ECO:0000313" key="13">
    <source>
        <dbReference type="Proteomes" id="UP000285430"/>
    </source>
</evidence>
<gene>
    <name evidence="5" type="primary">rps8</name>
    <name evidence="7" type="ORF">DYB25_008552</name>
    <name evidence="8" type="ORF">DYB30_006624</name>
    <name evidence="6" type="ORF">DYB36_002573</name>
    <name evidence="9" type="ORF">DYB37_011734</name>
</gene>
<geneLocation type="mitochondrion" evidence="5"/>
<dbReference type="EMBL" id="QUTD01010875">
    <property type="protein sequence ID" value="RHY40639.1"/>
    <property type="molecule type" value="Genomic_DNA"/>
</dbReference>
<dbReference type="Proteomes" id="UP000265427">
    <property type="component" value="Unassembled WGS sequence"/>
</dbReference>
<keyword evidence="5" id="KW-0496">Mitochondrion</keyword>
<evidence type="ECO:0000313" key="6">
    <source>
        <dbReference type="EMBL" id="RHY07712.1"/>
    </source>
</evidence>
<dbReference type="Pfam" id="PF00410">
    <property type="entry name" value="Ribosomal_S8"/>
    <property type="match status" value="1"/>
</dbReference>
<evidence type="ECO:0000313" key="9">
    <source>
        <dbReference type="EMBL" id="RHZ16967.1"/>
    </source>
</evidence>
<keyword evidence="2 4" id="KW-0689">Ribosomal protein</keyword>
<evidence type="ECO:0000313" key="11">
    <source>
        <dbReference type="Proteomes" id="UP000266239"/>
    </source>
</evidence>
<dbReference type="PROSITE" id="PS00053">
    <property type="entry name" value="RIBOSOMAL_S8"/>
    <property type="match status" value="1"/>
</dbReference>
<dbReference type="Gene3D" id="3.30.1490.10">
    <property type="match status" value="1"/>
</dbReference>
<dbReference type="GO" id="GO:0005840">
    <property type="term" value="C:ribosome"/>
    <property type="evidence" value="ECO:0007669"/>
    <property type="project" value="UniProtKB-KW"/>
</dbReference>
<dbReference type="InterPro" id="IPR047863">
    <property type="entry name" value="Ribosomal_uS8_CS"/>
</dbReference>
<evidence type="ECO:0000313" key="7">
    <source>
        <dbReference type="EMBL" id="RHY12780.1"/>
    </source>
</evidence>
<dbReference type="AlphaFoldDB" id="A0A1I9Q6D8"/>
<dbReference type="GO" id="GO:0005737">
    <property type="term" value="C:cytoplasm"/>
    <property type="evidence" value="ECO:0007669"/>
    <property type="project" value="UniProtKB-ARBA"/>
</dbReference>
<dbReference type="GO" id="GO:0006412">
    <property type="term" value="P:translation"/>
    <property type="evidence" value="ECO:0007669"/>
    <property type="project" value="InterPro"/>
</dbReference>
<dbReference type="Proteomes" id="UP000266239">
    <property type="component" value="Unassembled WGS sequence"/>
</dbReference>
<comment type="similarity">
    <text evidence="1 4">Belongs to the universal ribosomal protein uS8 family.</text>
</comment>
<dbReference type="RefSeq" id="YP_009327222.1">
    <property type="nucleotide sequence ID" value="NC_032051.1"/>
</dbReference>
<evidence type="ECO:0000313" key="10">
    <source>
        <dbReference type="Proteomes" id="UP000265427"/>
    </source>
</evidence>
<sequence length="129" mass="15080">MIITDTLSNFFSKIKNGYLAKRNKTTQYKSKQIIKILNILIKEGLIKSYTFCKKNPNIINIYYKYNNNNKIICQIIRISKPSKRIYIKNKDLFKIKKKGLYILSTSYGIITDLEAKKLNLGGELICNIY</sequence>
<reference evidence="5" key="2">
    <citation type="submission" date="2016-06" db="EMBL/GenBank/DDBJ databases">
        <authorList>
            <person name="Kjaerup R.B."/>
            <person name="Dalgaard T.S."/>
            <person name="Juul-Madsen H.R."/>
        </authorList>
    </citation>
    <scope>NUCLEOTIDE SEQUENCE</scope>
    <source>
        <strain evidence="5">AP03</strain>
    </source>
</reference>
<name>A0A1I9Q6D8_APHAT</name>
<evidence type="ECO:0000313" key="8">
    <source>
        <dbReference type="EMBL" id="RHY40639.1"/>
    </source>
</evidence>
<dbReference type="GO" id="GO:0003735">
    <property type="term" value="F:structural constituent of ribosome"/>
    <property type="evidence" value="ECO:0007669"/>
    <property type="project" value="InterPro"/>
</dbReference>
<dbReference type="EMBL" id="QUTH01003846">
    <property type="protein sequence ID" value="RHZ16967.1"/>
    <property type="molecule type" value="Genomic_DNA"/>
</dbReference>
<dbReference type="SUPFAM" id="SSF56047">
    <property type="entry name" value="Ribosomal protein S8"/>
    <property type="match status" value="1"/>
</dbReference>
<proteinExistence type="inferred from homology"/>
<protein>
    <submittedName>
        <fullName evidence="5">Ribosomal protein S8</fullName>
    </submittedName>
</protein>
<dbReference type="InterPro" id="IPR035987">
    <property type="entry name" value="Ribosomal_uS8_sf"/>
</dbReference>
<dbReference type="GO" id="GO:1990904">
    <property type="term" value="C:ribonucleoprotein complex"/>
    <property type="evidence" value="ECO:0007669"/>
    <property type="project" value="UniProtKB-KW"/>
</dbReference>
<dbReference type="EMBL" id="QUSZ01005915">
    <property type="protein sequence ID" value="RHY07712.1"/>
    <property type="molecule type" value="Genomic_DNA"/>
</dbReference>
<evidence type="ECO:0000256" key="4">
    <source>
        <dbReference type="RuleBase" id="RU003660"/>
    </source>
</evidence>